<dbReference type="KEGG" id="ssua:FPZ54_09180"/>
<sequence length="179" mass="19831">MGVTIVDRIWVPSAAVVPQERGTDYFAPVDGADWSDGFGWHRGFFSSFRLRAGKDAWFHFPLPTPVTRAGAAMALAELSVMWEVLDGARIHWMVLQHGGMERLPLTERLAEPPSEAAPFDPPEQWRDYYPRSNRRLTTLPFETALPLRFGLQLCVGVSATETDGTVRFYGAGAGFTSSG</sequence>
<dbReference type="AlphaFoldDB" id="A0A518RFD9"/>
<proteinExistence type="predicted"/>
<keyword evidence="2" id="KW-1185">Reference proteome</keyword>
<evidence type="ECO:0000313" key="1">
    <source>
        <dbReference type="EMBL" id="QDX26175.1"/>
    </source>
</evidence>
<accession>A0A518RFD9</accession>
<dbReference type="Proteomes" id="UP000318055">
    <property type="component" value="Chromosome"/>
</dbReference>
<dbReference type="RefSeq" id="WP_145846583.1">
    <property type="nucleotide sequence ID" value="NZ_CP042239.1"/>
</dbReference>
<reference evidence="1 2" key="1">
    <citation type="submission" date="2019-07" db="EMBL/GenBank/DDBJ databases">
        <title>Sphingomonas alkalisoli sp. nov., isolated from rhizosphere soil of Suaedae salsa.</title>
        <authorList>
            <person name="Zhang H."/>
            <person name="Xu L."/>
            <person name="Zhang J.-X."/>
            <person name="Sun J.-Q."/>
        </authorList>
    </citation>
    <scope>NUCLEOTIDE SEQUENCE [LARGE SCALE GENOMIC DNA]</scope>
    <source>
        <strain evidence="1 2">XS-10</strain>
    </source>
</reference>
<organism evidence="1 2">
    <name type="scientific">Sphingomonas suaedae</name>
    <dbReference type="NCBI Taxonomy" id="2599297"/>
    <lineage>
        <taxon>Bacteria</taxon>
        <taxon>Pseudomonadati</taxon>
        <taxon>Pseudomonadota</taxon>
        <taxon>Alphaproteobacteria</taxon>
        <taxon>Sphingomonadales</taxon>
        <taxon>Sphingomonadaceae</taxon>
        <taxon>Sphingomonas</taxon>
    </lineage>
</organism>
<dbReference type="EMBL" id="CP042239">
    <property type="protein sequence ID" value="QDX26175.1"/>
    <property type="molecule type" value="Genomic_DNA"/>
</dbReference>
<name>A0A518RFD9_9SPHN</name>
<evidence type="ECO:0000313" key="2">
    <source>
        <dbReference type="Proteomes" id="UP000318055"/>
    </source>
</evidence>
<gene>
    <name evidence="1" type="ORF">FPZ54_09180</name>
</gene>
<dbReference type="OrthoDB" id="7566324at2"/>
<protein>
    <submittedName>
        <fullName evidence="1">Uncharacterized protein</fullName>
    </submittedName>
</protein>